<comment type="catalytic activity">
    <reaction evidence="10">
        <text>ITP + H2O = IDP + phosphate + H(+)</text>
        <dbReference type="Rhea" id="RHEA:28330"/>
        <dbReference type="ChEBI" id="CHEBI:15377"/>
        <dbReference type="ChEBI" id="CHEBI:15378"/>
        <dbReference type="ChEBI" id="CHEBI:43474"/>
        <dbReference type="ChEBI" id="CHEBI:58280"/>
        <dbReference type="ChEBI" id="CHEBI:61402"/>
        <dbReference type="EC" id="3.6.1.73"/>
    </reaction>
</comment>
<keyword evidence="8" id="KW-0464">Manganese</keyword>
<keyword evidence="4" id="KW-0547">Nucleotide-binding</keyword>
<dbReference type="Gene3D" id="3.90.950.10">
    <property type="match status" value="1"/>
</dbReference>
<comment type="cofactor">
    <cofactor evidence="2">
        <name>Mg(2+)</name>
        <dbReference type="ChEBI" id="CHEBI:18420"/>
    </cofactor>
</comment>
<comment type="cofactor">
    <cofactor evidence="1">
        <name>Mn(2+)</name>
        <dbReference type="ChEBI" id="CHEBI:29035"/>
    </cofactor>
</comment>
<evidence type="ECO:0000256" key="3">
    <source>
        <dbReference type="ARBA" id="ARBA00022723"/>
    </source>
</evidence>
<dbReference type="InterPro" id="IPR029001">
    <property type="entry name" value="ITPase-like_fam"/>
</dbReference>
<feature type="domain" description="Non-canonical purine NTP phosphatase/PRRC1" evidence="12">
    <location>
        <begin position="15"/>
        <end position="175"/>
    </location>
</feature>
<reference evidence="13 14" key="1">
    <citation type="submission" date="2005-03" db="EMBL/GenBank/DDBJ databases">
        <title>Brevibacillus brevis strain 47, complete genome.</title>
        <authorList>
            <person name="Hosoyama A."/>
            <person name="Yamada R."/>
            <person name="Hongo Y."/>
            <person name="Terui Y."/>
            <person name="Ankai A."/>
            <person name="Masuyama W."/>
            <person name="Sekiguchi M."/>
            <person name="Takeda T."/>
            <person name="Asano K."/>
            <person name="Ohji S."/>
            <person name="Ichikawa N."/>
            <person name="Narita S."/>
            <person name="Aoki N."/>
            <person name="Miura H."/>
            <person name="Matsushita S."/>
            <person name="Sekigawa T."/>
            <person name="Yamagata H."/>
            <person name="Yoshikawa H."/>
            <person name="Udaka S."/>
            <person name="Tanikawa S."/>
            <person name="Fujita N."/>
        </authorList>
    </citation>
    <scope>NUCLEOTIDE SEQUENCE [LARGE SCALE GENOMIC DNA]</scope>
    <source>
        <strain evidence="14">47 / JCM 6285 / NBRC 100599</strain>
    </source>
</reference>
<dbReference type="EC" id="3.6.1.73" evidence="9"/>
<proteinExistence type="predicted"/>
<evidence type="ECO:0000256" key="5">
    <source>
        <dbReference type="ARBA" id="ARBA00022801"/>
    </source>
</evidence>
<dbReference type="PANTHER" id="PTHR34699:SF2">
    <property type="entry name" value="NON-CANONICAL PURINE NTP PHOSPHATASE_PRRC1 DOMAIN-CONTAINING PROTEIN"/>
    <property type="match status" value="1"/>
</dbReference>
<evidence type="ECO:0000256" key="9">
    <source>
        <dbReference type="ARBA" id="ARBA00038901"/>
    </source>
</evidence>
<evidence type="ECO:0000256" key="6">
    <source>
        <dbReference type="ARBA" id="ARBA00022842"/>
    </source>
</evidence>
<dbReference type="InterPro" id="IPR050299">
    <property type="entry name" value="YjjX_NTPase"/>
</dbReference>
<dbReference type="KEGG" id="bbe:BBR47_41180"/>
<sequence>MEQALDYHIFRYALGTKNEAKRLAVQKATGTEPFCISVPSGVAAQPMSEEETITGAINRAKAARSQAPEADIGLGLEGGLMYDERFTKQWYLISICAAWNGSELFIGKGLAFPIPNQAVHRIQQEQIELSTIIDEWGKTVGSNHRGGAYSLLTDNRVRRSDVFCDAVIAAITPFVSSLYK</sequence>
<dbReference type="GO" id="GO:0046872">
    <property type="term" value="F:metal ion binding"/>
    <property type="evidence" value="ECO:0007669"/>
    <property type="project" value="UniProtKB-KW"/>
</dbReference>
<evidence type="ECO:0000313" key="13">
    <source>
        <dbReference type="EMBL" id="BAH45095.1"/>
    </source>
</evidence>
<dbReference type="AlphaFoldDB" id="C0ZH36"/>
<keyword evidence="7" id="KW-0546">Nucleotide metabolism</keyword>
<evidence type="ECO:0000256" key="4">
    <source>
        <dbReference type="ARBA" id="ARBA00022741"/>
    </source>
</evidence>
<protein>
    <recommendedName>
        <fullName evidence="9">inosine/xanthosine triphosphatase</fullName>
        <ecNumber evidence="9">3.6.1.73</ecNumber>
    </recommendedName>
</protein>
<keyword evidence="6" id="KW-0460">Magnesium</keyword>
<evidence type="ECO:0000256" key="7">
    <source>
        <dbReference type="ARBA" id="ARBA00023080"/>
    </source>
</evidence>
<evidence type="ECO:0000256" key="11">
    <source>
        <dbReference type="ARBA" id="ARBA00048781"/>
    </source>
</evidence>
<dbReference type="InterPro" id="IPR026533">
    <property type="entry name" value="NTPase/PRRC1"/>
</dbReference>
<keyword evidence="3" id="KW-0479">Metal-binding</keyword>
<dbReference type="GO" id="GO:0103023">
    <property type="term" value="F:ITPase activity"/>
    <property type="evidence" value="ECO:0007669"/>
    <property type="project" value="UniProtKB-EC"/>
</dbReference>
<comment type="catalytic activity">
    <reaction evidence="11">
        <text>XTP + H2O = XDP + phosphate + H(+)</text>
        <dbReference type="Rhea" id="RHEA:28406"/>
        <dbReference type="ChEBI" id="CHEBI:15377"/>
        <dbReference type="ChEBI" id="CHEBI:15378"/>
        <dbReference type="ChEBI" id="CHEBI:43474"/>
        <dbReference type="ChEBI" id="CHEBI:59884"/>
        <dbReference type="ChEBI" id="CHEBI:61314"/>
        <dbReference type="EC" id="3.6.1.73"/>
    </reaction>
</comment>
<dbReference type="Pfam" id="PF01931">
    <property type="entry name" value="NTPase_I-T"/>
    <property type="match status" value="1"/>
</dbReference>
<name>C0ZH36_BREBN</name>
<dbReference type="HOGENOM" id="CLU_087417_0_0_9"/>
<evidence type="ECO:0000256" key="2">
    <source>
        <dbReference type="ARBA" id="ARBA00001946"/>
    </source>
</evidence>
<organism evidence="13 14">
    <name type="scientific">Brevibacillus brevis (strain 47 / JCM 6285 / NBRC 100599)</name>
    <dbReference type="NCBI Taxonomy" id="358681"/>
    <lineage>
        <taxon>Bacteria</taxon>
        <taxon>Bacillati</taxon>
        <taxon>Bacillota</taxon>
        <taxon>Bacilli</taxon>
        <taxon>Bacillales</taxon>
        <taxon>Paenibacillaceae</taxon>
        <taxon>Brevibacillus</taxon>
    </lineage>
</organism>
<dbReference type="EMBL" id="AP008955">
    <property type="protein sequence ID" value="BAH45095.1"/>
    <property type="molecule type" value="Genomic_DNA"/>
</dbReference>
<evidence type="ECO:0000256" key="10">
    <source>
        <dbReference type="ARBA" id="ARBA00048174"/>
    </source>
</evidence>
<evidence type="ECO:0000259" key="12">
    <source>
        <dbReference type="Pfam" id="PF01931"/>
    </source>
</evidence>
<keyword evidence="5" id="KW-0378">Hydrolase</keyword>
<dbReference type="Proteomes" id="UP000001877">
    <property type="component" value="Chromosome"/>
</dbReference>
<dbReference type="SUPFAM" id="SSF52972">
    <property type="entry name" value="ITPase-like"/>
    <property type="match status" value="1"/>
</dbReference>
<evidence type="ECO:0000313" key="14">
    <source>
        <dbReference type="Proteomes" id="UP000001877"/>
    </source>
</evidence>
<accession>C0ZH36</accession>
<evidence type="ECO:0000256" key="1">
    <source>
        <dbReference type="ARBA" id="ARBA00001936"/>
    </source>
</evidence>
<dbReference type="GO" id="GO:0009117">
    <property type="term" value="P:nucleotide metabolic process"/>
    <property type="evidence" value="ECO:0007669"/>
    <property type="project" value="UniProtKB-KW"/>
</dbReference>
<gene>
    <name evidence="13" type="ordered locus">BBR47_41180</name>
</gene>
<dbReference type="PANTHER" id="PTHR34699">
    <property type="match status" value="1"/>
</dbReference>
<dbReference type="eggNOG" id="COG1986">
    <property type="taxonomic scope" value="Bacteria"/>
</dbReference>
<dbReference type="STRING" id="358681.BBR47_41180"/>
<keyword evidence="14" id="KW-1185">Reference proteome</keyword>
<evidence type="ECO:0000256" key="8">
    <source>
        <dbReference type="ARBA" id="ARBA00023211"/>
    </source>
</evidence>
<dbReference type="GO" id="GO:0000166">
    <property type="term" value="F:nucleotide binding"/>
    <property type="evidence" value="ECO:0007669"/>
    <property type="project" value="UniProtKB-KW"/>
</dbReference>